<name>A0A6J7WZM6_9CAUD</name>
<organism evidence="1">
    <name type="scientific">uncultured Caudovirales phage</name>
    <dbReference type="NCBI Taxonomy" id="2100421"/>
    <lineage>
        <taxon>Viruses</taxon>
        <taxon>Duplodnaviria</taxon>
        <taxon>Heunggongvirae</taxon>
        <taxon>Uroviricota</taxon>
        <taxon>Caudoviricetes</taxon>
        <taxon>Peduoviridae</taxon>
        <taxon>Maltschvirus</taxon>
        <taxon>Maltschvirus maltsch</taxon>
    </lineage>
</organism>
<evidence type="ECO:0000313" key="1">
    <source>
        <dbReference type="EMBL" id="CAB5223180.1"/>
    </source>
</evidence>
<reference evidence="1" key="1">
    <citation type="submission" date="2020-05" db="EMBL/GenBank/DDBJ databases">
        <authorList>
            <person name="Chiriac C."/>
            <person name="Salcher M."/>
            <person name="Ghai R."/>
            <person name="Kavagutti S V."/>
        </authorList>
    </citation>
    <scope>NUCLEOTIDE SEQUENCE</scope>
</reference>
<sequence length="734" mass="75183">MGATLTGQVVAETYEALLKVTDNGIITGTKKRITDGFGNDTPLLLSSTDVQIDGNLLLAGTISQYVRGDGSFATFTSGGLTSVGLTLGSAGTDAAVSGSPLTSNGSITLNLPSASATNRGLLTAANWTTFNSKLSSVGISMPSAFSVSGSPLTADGTITITGAGLASQYVRGDGTLANFPTTGGGGSSVSYYMNGSVSQGAILGNTYYEFNKTPIVGTGTDFTINANGYITQFITDANDPALLEIPGGNWNFEMYFSASSGGGTPSFYVELYKYNGTSFTLIASNSATPEGITGGTAIDLYTTALAVPQTVLTLTDRLAIRVYVTHSGRTITLHTENSHLCQVITTFSTGITALNSLTKQVQYLAIGTSGTDFAISSATDTHTFNLPTASGTNRGALSSADWTTFNGKVPSTRTLTINGTAFDLSADRSWTIAGSGISTLNTLTAGTQTFAVGTSGSDFNISSATSTHTFNIPDAGASARGVITTGTQTIAGAKTFSGNISTQGNITGSGGWAAATSSAYLTNNSATFGLLGVNTLFSKQYIYASGTSLSAGNNFVNLMLASSTTTEAISGVHTLVSQLAIKPIVLTNGAATTTNGATVYIEGAASGTATITNNYALWVDDGATRLDGGLLLTNQFNAQGGSSYNLVLSDWGKIIEMQNGGPNTVNIPTNATVPFPIGTEIQVIQNNSGQTTIAGAGVTLRSKSGHLKIANQFTGVTLVKRATDEWYVIGNLTA</sequence>
<proteinExistence type="predicted"/>
<dbReference type="Gene3D" id="6.10.140.2190">
    <property type="match status" value="1"/>
</dbReference>
<dbReference type="EMBL" id="LR798320">
    <property type="protein sequence ID" value="CAB5223180.1"/>
    <property type="molecule type" value="Genomic_DNA"/>
</dbReference>
<protein>
    <submittedName>
        <fullName evidence="1">Uncharacterized protein</fullName>
    </submittedName>
</protein>
<gene>
    <name evidence="1" type="ORF">UFOVP384_5</name>
</gene>
<accession>A0A6J7WZM6</accession>